<organism evidence="2 3">
    <name type="scientific">Prorocentrum cordatum</name>
    <dbReference type="NCBI Taxonomy" id="2364126"/>
    <lineage>
        <taxon>Eukaryota</taxon>
        <taxon>Sar</taxon>
        <taxon>Alveolata</taxon>
        <taxon>Dinophyceae</taxon>
        <taxon>Prorocentrales</taxon>
        <taxon>Prorocentraceae</taxon>
        <taxon>Prorocentrum</taxon>
    </lineage>
</organism>
<feature type="region of interest" description="Disordered" evidence="1">
    <location>
        <begin position="25"/>
        <end position="46"/>
    </location>
</feature>
<reference evidence="2" key="1">
    <citation type="submission" date="2023-10" db="EMBL/GenBank/DDBJ databases">
        <authorList>
            <person name="Chen Y."/>
            <person name="Shah S."/>
            <person name="Dougan E. K."/>
            <person name="Thang M."/>
            <person name="Chan C."/>
        </authorList>
    </citation>
    <scope>NUCLEOTIDE SEQUENCE [LARGE SCALE GENOMIC DNA]</scope>
</reference>
<dbReference type="Proteomes" id="UP001189429">
    <property type="component" value="Unassembled WGS sequence"/>
</dbReference>
<sequence length="302" mass="32309">MAALRAKLGDDGTEELAAVEALLAKKEAPPPAAPRQPLPEEDVSAKGVAHRRAKSWLERCSLKVLEGEARLQEARAAEDLAATAAVEAKRSWEEACAKQLPQPAAAPPAAAGASSLNLSTLLGEDNEVEGLTIVDGPMFSTEGLDLDPADLREWERVKTNLAAGIKAEISKALGSSAEQLATLRAEAKQVSLRTQAKRRATAAALLQPVPLTGLERFELLPGAPPRCPLTLPEQRSRDFSRPTYLGLPSPFHGDIFMSAAEELAFDPQSYQASPYKVTLYGGCPAPQYGDIFLTEAFFSLKI</sequence>
<comment type="caution">
    <text evidence="2">The sequence shown here is derived from an EMBL/GenBank/DDBJ whole genome shotgun (WGS) entry which is preliminary data.</text>
</comment>
<feature type="non-terminal residue" evidence="2">
    <location>
        <position position="302"/>
    </location>
</feature>
<name>A0ABN9WHW4_9DINO</name>
<evidence type="ECO:0000256" key="1">
    <source>
        <dbReference type="SAM" id="MobiDB-lite"/>
    </source>
</evidence>
<evidence type="ECO:0000313" key="3">
    <source>
        <dbReference type="Proteomes" id="UP001189429"/>
    </source>
</evidence>
<keyword evidence="3" id="KW-1185">Reference proteome</keyword>
<proteinExistence type="predicted"/>
<evidence type="ECO:0000313" key="2">
    <source>
        <dbReference type="EMBL" id="CAK0886065.1"/>
    </source>
</evidence>
<gene>
    <name evidence="2" type="ORF">PCOR1329_LOCUS67509</name>
</gene>
<dbReference type="EMBL" id="CAUYUJ010018753">
    <property type="protein sequence ID" value="CAK0886065.1"/>
    <property type="molecule type" value="Genomic_DNA"/>
</dbReference>
<accession>A0ABN9WHW4</accession>
<protein>
    <submittedName>
        <fullName evidence="2">Uncharacterized protein</fullName>
    </submittedName>
</protein>